<keyword evidence="5 9" id="KW-0863">Zinc-finger</keyword>
<dbReference type="GO" id="GO:0045944">
    <property type="term" value="P:positive regulation of transcription by RNA polymerase II"/>
    <property type="evidence" value="ECO:0007669"/>
    <property type="project" value="TreeGrafter"/>
</dbReference>
<dbReference type="PANTHER" id="PTHR47257">
    <property type="entry name" value="PH-RESPONSE TRANSCRIPTION FACTOR PACC/RIM101"/>
    <property type="match status" value="1"/>
</dbReference>
<feature type="region of interest" description="Disordered" evidence="10">
    <location>
        <begin position="493"/>
        <end position="520"/>
    </location>
</feature>
<dbReference type="OMA" id="TTMMNVF"/>
<dbReference type="InterPro" id="IPR050806">
    <property type="entry name" value="pacC/RIM101"/>
</dbReference>
<keyword evidence="3" id="KW-0479">Metal-binding</keyword>
<dbReference type="PANTHER" id="PTHR47257:SF1">
    <property type="entry name" value="PH-RESPONSE TRANSCRIPTION FACTOR PACC_RIM101"/>
    <property type="match status" value="1"/>
</dbReference>
<reference evidence="12" key="1">
    <citation type="submission" date="2016-04" db="EMBL/GenBank/DDBJ databases">
        <authorList>
            <person name="Evans L.H."/>
            <person name="Alamgir A."/>
            <person name="Owens N."/>
            <person name="Weber N.D."/>
            <person name="Virtaneva K."/>
            <person name="Barbian K."/>
            <person name="Babar A."/>
            <person name="Rosenke K."/>
        </authorList>
    </citation>
    <scope>NUCLEOTIDE SEQUENCE [LARGE SCALE GENOMIC DNA]</scope>
    <source>
        <strain evidence="12">CBS 101.48</strain>
    </source>
</reference>
<dbReference type="InterPro" id="IPR013087">
    <property type="entry name" value="Znf_C2H2_type"/>
</dbReference>
<dbReference type="STRING" id="4829.A0A168KYD7"/>
<evidence type="ECO:0000256" key="1">
    <source>
        <dbReference type="ARBA" id="ARBA00004123"/>
    </source>
</evidence>
<comment type="similarity">
    <text evidence="8">Belongs to the pacC/RIM101 family.</text>
</comment>
<feature type="region of interest" description="Disordered" evidence="10">
    <location>
        <begin position="438"/>
        <end position="480"/>
    </location>
</feature>
<dbReference type="GO" id="GO:0008270">
    <property type="term" value="F:zinc ion binding"/>
    <property type="evidence" value="ECO:0007669"/>
    <property type="project" value="UniProtKB-KW"/>
</dbReference>
<accession>A0A168KYD7</accession>
<feature type="compositionally biased region" description="Polar residues" evidence="10">
    <location>
        <begin position="586"/>
        <end position="595"/>
    </location>
</feature>
<name>A0A168KYD7_ABSGL</name>
<feature type="domain" description="C2H2-type" evidence="11">
    <location>
        <begin position="44"/>
        <end position="73"/>
    </location>
</feature>
<feature type="region of interest" description="Disordered" evidence="10">
    <location>
        <begin position="541"/>
        <end position="595"/>
    </location>
</feature>
<evidence type="ECO:0000256" key="3">
    <source>
        <dbReference type="ARBA" id="ARBA00022723"/>
    </source>
</evidence>
<protein>
    <recommendedName>
        <fullName evidence="11">C2H2-type domain-containing protein</fullName>
    </recommendedName>
</protein>
<keyword evidence="6" id="KW-0862">Zinc</keyword>
<dbReference type="FunFam" id="3.30.160.60:FF:000100">
    <property type="entry name" value="Zinc finger 45-like"/>
    <property type="match status" value="1"/>
</dbReference>
<keyword evidence="2" id="KW-0678">Repressor</keyword>
<evidence type="ECO:0000256" key="6">
    <source>
        <dbReference type="ARBA" id="ARBA00022833"/>
    </source>
</evidence>
<dbReference type="GO" id="GO:0005634">
    <property type="term" value="C:nucleus"/>
    <property type="evidence" value="ECO:0007669"/>
    <property type="project" value="UniProtKB-SubCell"/>
</dbReference>
<feature type="compositionally biased region" description="Polar residues" evidence="10">
    <location>
        <begin position="438"/>
        <end position="454"/>
    </location>
</feature>
<evidence type="ECO:0000313" key="12">
    <source>
        <dbReference type="EMBL" id="SAL95681.1"/>
    </source>
</evidence>
<evidence type="ECO:0000256" key="5">
    <source>
        <dbReference type="ARBA" id="ARBA00022771"/>
    </source>
</evidence>
<feature type="compositionally biased region" description="Low complexity" evidence="10">
    <location>
        <begin position="272"/>
        <end position="301"/>
    </location>
</feature>
<dbReference type="EMBL" id="LT550481">
    <property type="protein sequence ID" value="SAL95681.1"/>
    <property type="molecule type" value="Genomic_DNA"/>
</dbReference>
<evidence type="ECO:0000256" key="4">
    <source>
        <dbReference type="ARBA" id="ARBA00022737"/>
    </source>
</evidence>
<keyword evidence="13" id="KW-1185">Reference proteome</keyword>
<dbReference type="PROSITE" id="PS00028">
    <property type="entry name" value="ZINC_FINGER_C2H2_1"/>
    <property type="match status" value="3"/>
</dbReference>
<organism evidence="12">
    <name type="scientific">Absidia glauca</name>
    <name type="common">Pin mould</name>
    <dbReference type="NCBI Taxonomy" id="4829"/>
    <lineage>
        <taxon>Eukaryota</taxon>
        <taxon>Fungi</taxon>
        <taxon>Fungi incertae sedis</taxon>
        <taxon>Mucoromycota</taxon>
        <taxon>Mucoromycotina</taxon>
        <taxon>Mucoromycetes</taxon>
        <taxon>Mucorales</taxon>
        <taxon>Cunninghamellaceae</taxon>
        <taxon>Absidia</taxon>
    </lineage>
</organism>
<feature type="compositionally biased region" description="Polar residues" evidence="10">
    <location>
        <begin position="493"/>
        <end position="504"/>
    </location>
</feature>
<dbReference type="SMART" id="SM00355">
    <property type="entry name" value="ZnF_C2H2"/>
    <property type="match status" value="3"/>
</dbReference>
<proteinExistence type="inferred from homology"/>
<gene>
    <name evidence="12" type="primary">ABSGL_01022.1 scaffold 1223</name>
</gene>
<feature type="compositionally biased region" description="Basic and acidic residues" evidence="10">
    <location>
        <begin position="470"/>
        <end position="480"/>
    </location>
</feature>
<evidence type="ECO:0000256" key="7">
    <source>
        <dbReference type="ARBA" id="ARBA00023242"/>
    </source>
</evidence>
<dbReference type="OrthoDB" id="6155966at2759"/>
<sequence length="632" mass="72043">METAHKLFTCHWKQCSNQYTDPEQLYNHLTNDHVGRKSMGNLCLTCCWENCDVTVVKRDHITSHLRVHIPLKPHHCHSCDKSFKRPQDLKKHERIHMEEDDTNLATRPTTTMKHPLTPPRILQNEQVLSPMNATTPRQVPISPPQSTHSDDFTHDSWAARSSISPYTDHEDHFSPIAHRQVQQCGFNQMDGFNTPEQIITDLLDTSMKPEYNADVADRLTLLQSMMDSGLGFDNMDIGISNDEQLSDINKWLLDLSNNIQADSQSTHYQQPLYEQHQHQQQHQHQPQHQQMYHNNNNNSNYTDIMLQSFNTPSPDSSILYPSSESSQYVRSHPVQNATNSVSLPVPTHMEYETISPSHLYGGSNDMGMNMHLYQQQYHQEQQQLQQLQQQQHYIPPHQQQHYQGSSGITGLRHYSYQVAPDISSSPYFVPEIQSTMAFQSGNQSSRKADNNPSCGETDKEQQDSFVPSKKKNDTHEDKKNLATMVNVFASSTSTATEKANTTKTSKIDTPKHTTTATVDKPPINNDIMNLLISDMSELNVEEEENTVTASPAPVIPFAKPGNSKPSSPRNQQVRSHALYPNDKRPTITTSTSLEQQHQQLLTRISKWVNSNYKKKQTDNIQRQSPSTTLHVA</sequence>
<dbReference type="InterPro" id="IPR036236">
    <property type="entry name" value="Znf_C2H2_sf"/>
</dbReference>
<dbReference type="Gene3D" id="3.30.160.60">
    <property type="entry name" value="Classic Zinc Finger"/>
    <property type="match status" value="2"/>
</dbReference>
<feature type="domain" description="C2H2-type" evidence="11">
    <location>
        <begin position="74"/>
        <end position="101"/>
    </location>
</feature>
<feature type="compositionally biased region" description="Polar residues" evidence="10">
    <location>
        <begin position="563"/>
        <end position="574"/>
    </location>
</feature>
<evidence type="ECO:0000313" key="13">
    <source>
        <dbReference type="Proteomes" id="UP000078561"/>
    </source>
</evidence>
<keyword evidence="7" id="KW-0539">Nucleus</keyword>
<dbReference type="InParanoid" id="A0A168KYD7"/>
<dbReference type="Proteomes" id="UP000078561">
    <property type="component" value="Unassembled WGS sequence"/>
</dbReference>
<feature type="domain" description="C2H2-type" evidence="11">
    <location>
        <begin position="8"/>
        <end position="38"/>
    </location>
</feature>
<dbReference type="AlphaFoldDB" id="A0A168KYD7"/>
<comment type="subcellular location">
    <subcellularLocation>
        <location evidence="1">Nucleus</location>
    </subcellularLocation>
</comment>
<feature type="region of interest" description="Disordered" evidence="10">
    <location>
        <begin position="272"/>
        <end position="308"/>
    </location>
</feature>
<evidence type="ECO:0000256" key="9">
    <source>
        <dbReference type="PROSITE-ProRule" id="PRU00042"/>
    </source>
</evidence>
<evidence type="ECO:0000256" key="10">
    <source>
        <dbReference type="SAM" id="MobiDB-lite"/>
    </source>
</evidence>
<dbReference type="PROSITE" id="PS50157">
    <property type="entry name" value="ZINC_FINGER_C2H2_2"/>
    <property type="match status" value="3"/>
</dbReference>
<evidence type="ECO:0000256" key="8">
    <source>
        <dbReference type="ARBA" id="ARBA00038089"/>
    </source>
</evidence>
<keyword evidence="4" id="KW-0677">Repeat</keyword>
<evidence type="ECO:0000256" key="2">
    <source>
        <dbReference type="ARBA" id="ARBA00022491"/>
    </source>
</evidence>
<evidence type="ECO:0000259" key="11">
    <source>
        <dbReference type="PROSITE" id="PS50157"/>
    </source>
</evidence>
<dbReference type="SUPFAM" id="SSF57667">
    <property type="entry name" value="beta-beta-alpha zinc fingers"/>
    <property type="match status" value="2"/>
</dbReference>